<accession>A0A0L8ALL2</accession>
<dbReference type="EMBL" id="JSVA01000008">
    <property type="protein sequence ID" value="KOF03077.1"/>
    <property type="molecule type" value="Genomic_DNA"/>
</dbReference>
<dbReference type="Gene3D" id="1.25.40.10">
    <property type="entry name" value="Tetratricopeptide repeat domain"/>
    <property type="match status" value="1"/>
</dbReference>
<evidence type="ECO:0000313" key="1">
    <source>
        <dbReference type="EMBL" id="KOF03077.1"/>
    </source>
</evidence>
<dbReference type="RefSeq" id="WP_053222992.1">
    <property type="nucleotide sequence ID" value="NZ_JSVA01000008.1"/>
</dbReference>
<sequence length="107" mass="12517">MNEQRLSMLKKFAAEEPNDPFNWYALANEYLNESPEKAKEYFDKLLSEFPDYLPTYYHAAQVYIDLMEDEKALSIYAQGIALAKKQQNSKAQRELSAAHQNLLFEMD</sequence>
<proteinExistence type="predicted"/>
<reference evidence="2" key="1">
    <citation type="submission" date="2014-11" db="EMBL/GenBank/DDBJ databases">
        <title>Genome sequencing of Roseivirga sp. D-25.</title>
        <authorList>
            <person name="Selvaratnam C."/>
            <person name="Thevarajoo S."/>
            <person name="Goh K.M."/>
            <person name="Eee R."/>
            <person name="Chan K.-G."/>
            <person name="Chong C.S."/>
        </authorList>
    </citation>
    <scope>NUCLEOTIDE SEQUENCE [LARGE SCALE GENOMIC DNA]</scope>
    <source>
        <strain evidence="2">D-25</strain>
    </source>
</reference>
<dbReference type="InterPro" id="IPR011990">
    <property type="entry name" value="TPR-like_helical_dom_sf"/>
</dbReference>
<protein>
    <submittedName>
        <fullName evidence="1">Enzyme of heme biosynthesis</fullName>
    </submittedName>
</protein>
<evidence type="ECO:0000313" key="2">
    <source>
        <dbReference type="Proteomes" id="UP000036908"/>
    </source>
</evidence>
<dbReference type="AlphaFoldDB" id="A0A0L8ALL2"/>
<dbReference type="Proteomes" id="UP000036908">
    <property type="component" value="Unassembled WGS sequence"/>
</dbReference>
<name>A0A0L8ALL2_9BACT</name>
<dbReference type="OrthoDB" id="1524733at2"/>
<comment type="caution">
    <text evidence="1">The sequence shown here is derived from an EMBL/GenBank/DDBJ whole genome shotgun (WGS) entry which is preliminary data.</text>
</comment>
<dbReference type="SUPFAM" id="SSF48452">
    <property type="entry name" value="TPR-like"/>
    <property type="match status" value="1"/>
</dbReference>
<organism evidence="1 2">
    <name type="scientific">Roseivirga seohaensis subsp. aquiponti</name>
    <dbReference type="NCBI Taxonomy" id="1566026"/>
    <lineage>
        <taxon>Bacteria</taxon>
        <taxon>Pseudomonadati</taxon>
        <taxon>Bacteroidota</taxon>
        <taxon>Cytophagia</taxon>
        <taxon>Cytophagales</taxon>
        <taxon>Roseivirgaceae</taxon>
        <taxon>Roseivirga</taxon>
    </lineage>
</organism>
<dbReference type="PATRIC" id="fig|1566026.4.peg.3226"/>
<dbReference type="Pfam" id="PF14559">
    <property type="entry name" value="TPR_19"/>
    <property type="match status" value="1"/>
</dbReference>
<gene>
    <name evidence="1" type="ORF">OB69_06990</name>
</gene>
<keyword evidence="2" id="KW-1185">Reference proteome</keyword>